<comment type="similarity">
    <text evidence="2">Belongs to the TlyA family.</text>
</comment>
<dbReference type="GO" id="GO:0003723">
    <property type="term" value="F:RNA binding"/>
    <property type="evidence" value="ECO:0007669"/>
    <property type="project" value="UniProtKB-KW"/>
</dbReference>
<dbReference type="RefSeq" id="WP_096831749.1">
    <property type="nucleotide sequence ID" value="NZ_NXIB02000045.1"/>
</dbReference>
<dbReference type="NCBIfam" id="TIGR00478">
    <property type="entry name" value="tly"/>
    <property type="match status" value="1"/>
</dbReference>
<accession>A0A2G4F1M3</accession>
<keyword evidence="1 3" id="KW-0694">RNA-binding</keyword>
<dbReference type="PROSITE" id="PS50889">
    <property type="entry name" value="S4"/>
    <property type="match status" value="1"/>
</dbReference>
<evidence type="ECO:0000259" key="5">
    <source>
        <dbReference type="SMART" id="SM00363"/>
    </source>
</evidence>
<dbReference type="PANTHER" id="PTHR32319">
    <property type="entry name" value="BACTERIAL HEMOLYSIN-LIKE PROTEIN"/>
    <property type="match status" value="1"/>
</dbReference>
<protein>
    <submittedName>
        <fullName evidence="6">TlyA family rRNA (Cytidine-2'-O)-methyltransferase</fullName>
    </submittedName>
</protein>
<evidence type="ECO:0000256" key="2">
    <source>
        <dbReference type="ARBA" id="ARBA00029460"/>
    </source>
</evidence>
<dbReference type="SUPFAM" id="SSF53335">
    <property type="entry name" value="S-adenosyl-L-methionine-dependent methyltransferases"/>
    <property type="match status" value="1"/>
</dbReference>
<dbReference type="Gene3D" id="3.10.290.10">
    <property type="entry name" value="RNA-binding S4 domain"/>
    <property type="match status" value="1"/>
</dbReference>
<name>A0A2G4F1M3_9CYAN</name>
<feature type="region of interest" description="Disordered" evidence="4">
    <location>
        <begin position="140"/>
        <end position="244"/>
    </location>
</feature>
<dbReference type="SMART" id="SM00363">
    <property type="entry name" value="S4"/>
    <property type="match status" value="1"/>
</dbReference>
<reference evidence="6" key="1">
    <citation type="submission" date="2017-10" db="EMBL/GenBank/DDBJ databases">
        <title>Draft genome sequence of the planktic cyanobacteria Tychonema bourrellyi isolated from alpine lentic freshwater.</title>
        <authorList>
            <person name="Tett A."/>
            <person name="Armanini F."/>
            <person name="Asnicar F."/>
            <person name="Boscaini A."/>
            <person name="Pasolli E."/>
            <person name="Zolfo M."/>
            <person name="Donati C."/>
            <person name="Salmaso N."/>
            <person name="Segata N."/>
        </authorList>
    </citation>
    <scope>NUCLEOTIDE SEQUENCE</scope>
    <source>
        <strain evidence="6">FEM_GT703</strain>
    </source>
</reference>
<dbReference type="InterPro" id="IPR004538">
    <property type="entry name" value="Hemolysin_A/TlyA"/>
</dbReference>
<dbReference type="InterPro" id="IPR047048">
    <property type="entry name" value="TlyA"/>
</dbReference>
<evidence type="ECO:0000313" key="7">
    <source>
        <dbReference type="Proteomes" id="UP000226442"/>
    </source>
</evidence>
<sequence length="385" mass="41177">MAKQRLDTLLVNLDLCTSRQQAQALIRTGKVTVNQQVVDKPGTEIDMAANIHIKERSRYVSRGGEKLAKALQVFAIPVTDRICLDGGISTGGFTDCLLQAGAAKVYGIDVGYGQADWGLRNDPRVILKERTNLRYMTAAELYGDSPPPTPPCQGGEPDSAAPTPPCQGEEPDSAAPTPPCQGEEPDSAAPTPPCQGEEPDSAAPTPPCQGEEPDSAAPTPPCQGEEPDSAAPAPKGGEPDSAQSPALSIGVYADLAVVDVSFISLDKILPALWELLAPPREAVLLVKPQFEVGRERVGKKGVVRDSATQADAIFQVWKAARALGWEERGLTWSPLLGPAGNIEYLLWLGGDRQQQSEQNTVEESVMKERIAEVTQAAKRELIDRF</sequence>
<proteinExistence type="inferred from homology"/>
<dbReference type="Proteomes" id="UP000226442">
    <property type="component" value="Unassembled WGS sequence"/>
</dbReference>
<dbReference type="GO" id="GO:0008168">
    <property type="term" value="F:methyltransferase activity"/>
    <property type="evidence" value="ECO:0007669"/>
    <property type="project" value="UniProtKB-KW"/>
</dbReference>
<gene>
    <name evidence="6" type="ORF">CP500_009645</name>
</gene>
<comment type="caution">
    <text evidence="6">The sequence shown here is derived from an EMBL/GenBank/DDBJ whole genome shotgun (WGS) entry which is preliminary data.</text>
</comment>
<dbReference type="InterPro" id="IPR036986">
    <property type="entry name" value="S4_RNA-bd_sf"/>
</dbReference>
<dbReference type="InterPro" id="IPR002877">
    <property type="entry name" value="RNA_MeTrfase_FtsJ_dom"/>
</dbReference>
<evidence type="ECO:0000256" key="4">
    <source>
        <dbReference type="SAM" id="MobiDB-lite"/>
    </source>
</evidence>
<dbReference type="SUPFAM" id="SSF55174">
    <property type="entry name" value="Alpha-L RNA-binding motif"/>
    <property type="match status" value="1"/>
</dbReference>
<organism evidence="6 7">
    <name type="scientific">Tychonema bourrellyi FEM_GT703</name>
    <dbReference type="NCBI Taxonomy" id="2040638"/>
    <lineage>
        <taxon>Bacteria</taxon>
        <taxon>Bacillati</taxon>
        <taxon>Cyanobacteriota</taxon>
        <taxon>Cyanophyceae</taxon>
        <taxon>Oscillatoriophycideae</taxon>
        <taxon>Oscillatoriales</taxon>
        <taxon>Microcoleaceae</taxon>
        <taxon>Tychonema</taxon>
    </lineage>
</organism>
<dbReference type="InterPro" id="IPR029063">
    <property type="entry name" value="SAM-dependent_MTases_sf"/>
</dbReference>
<dbReference type="InterPro" id="IPR002942">
    <property type="entry name" value="S4_RNA-bd"/>
</dbReference>
<evidence type="ECO:0000313" key="6">
    <source>
        <dbReference type="EMBL" id="PHX55663.1"/>
    </source>
</evidence>
<evidence type="ECO:0000256" key="1">
    <source>
        <dbReference type="ARBA" id="ARBA00022884"/>
    </source>
</evidence>
<keyword evidence="7" id="KW-1185">Reference proteome</keyword>
<dbReference type="GO" id="GO:0032259">
    <property type="term" value="P:methylation"/>
    <property type="evidence" value="ECO:0007669"/>
    <property type="project" value="UniProtKB-KW"/>
</dbReference>
<dbReference type="PANTHER" id="PTHR32319:SF0">
    <property type="entry name" value="BACTERIAL HEMOLYSIN-LIKE PROTEIN"/>
    <property type="match status" value="1"/>
</dbReference>
<evidence type="ECO:0000256" key="3">
    <source>
        <dbReference type="PROSITE-ProRule" id="PRU00182"/>
    </source>
</evidence>
<dbReference type="Pfam" id="PF01728">
    <property type="entry name" value="FtsJ"/>
    <property type="match status" value="1"/>
</dbReference>
<dbReference type="CDD" id="cd00165">
    <property type="entry name" value="S4"/>
    <property type="match status" value="1"/>
</dbReference>
<dbReference type="OrthoDB" id="9784736at2"/>
<dbReference type="Pfam" id="PF01479">
    <property type="entry name" value="S4"/>
    <property type="match status" value="1"/>
</dbReference>
<feature type="domain" description="RNA-binding S4" evidence="5">
    <location>
        <begin position="4"/>
        <end position="68"/>
    </location>
</feature>
<dbReference type="AlphaFoldDB" id="A0A2G4F1M3"/>
<dbReference type="Gene3D" id="3.40.50.150">
    <property type="entry name" value="Vaccinia Virus protein VP39"/>
    <property type="match status" value="2"/>
</dbReference>
<dbReference type="EMBL" id="NXIB02000045">
    <property type="protein sequence ID" value="PHX55663.1"/>
    <property type="molecule type" value="Genomic_DNA"/>
</dbReference>